<dbReference type="Proteomes" id="UP000017396">
    <property type="component" value="Chromosome"/>
</dbReference>
<evidence type="ECO:0000256" key="2">
    <source>
        <dbReference type="ARBA" id="ARBA00008711"/>
    </source>
</evidence>
<keyword evidence="12" id="KW-1185">Reference proteome</keyword>
<keyword evidence="4 9" id="KW-0489">Methyltransferase</keyword>
<evidence type="ECO:0000256" key="3">
    <source>
        <dbReference type="ARBA" id="ARBA00022490"/>
    </source>
</evidence>
<dbReference type="GO" id="GO:0032259">
    <property type="term" value="P:methylation"/>
    <property type="evidence" value="ECO:0007669"/>
    <property type="project" value="UniProtKB-KW"/>
</dbReference>
<dbReference type="PROSITE" id="PS00374">
    <property type="entry name" value="MGMT"/>
    <property type="match status" value="1"/>
</dbReference>
<dbReference type="EC" id="2.1.1.63" evidence="9"/>
<dbReference type="FunFam" id="1.10.10.10:FF:000214">
    <property type="entry name" value="Methylated-DNA--protein-cysteine methyltransferase"/>
    <property type="match status" value="1"/>
</dbReference>
<dbReference type="Gene3D" id="1.10.10.10">
    <property type="entry name" value="Winged helix-like DNA-binding domain superfamily/Winged helix DNA-binding domain"/>
    <property type="match status" value="1"/>
</dbReference>
<dbReference type="Pfam" id="PF01035">
    <property type="entry name" value="DNA_binding_1"/>
    <property type="match status" value="1"/>
</dbReference>
<dbReference type="PATRIC" id="fig|1183438.3.peg.3345"/>
<dbReference type="CDD" id="cd06445">
    <property type="entry name" value="ATase"/>
    <property type="match status" value="1"/>
</dbReference>
<dbReference type="RefSeq" id="WP_023174944.1">
    <property type="nucleotide sequence ID" value="NC_022600.1"/>
</dbReference>
<dbReference type="InterPro" id="IPR036631">
    <property type="entry name" value="MGMT_N_sf"/>
</dbReference>
<dbReference type="PANTHER" id="PTHR10815:SF5">
    <property type="entry name" value="METHYLATED-DNA--PROTEIN-CYSTEINE METHYLTRANSFERASE"/>
    <property type="match status" value="1"/>
</dbReference>
<dbReference type="PANTHER" id="PTHR10815">
    <property type="entry name" value="METHYLATED-DNA--PROTEIN-CYSTEINE METHYLTRANSFERASE"/>
    <property type="match status" value="1"/>
</dbReference>
<dbReference type="EMBL" id="CP003587">
    <property type="protein sequence ID" value="AGY59652.1"/>
    <property type="molecule type" value="Genomic_DNA"/>
</dbReference>
<dbReference type="InterPro" id="IPR036388">
    <property type="entry name" value="WH-like_DNA-bd_sf"/>
</dbReference>
<evidence type="ECO:0000256" key="7">
    <source>
        <dbReference type="ARBA" id="ARBA00023204"/>
    </source>
</evidence>
<evidence type="ECO:0000259" key="10">
    <source>
        <dbReference type="Pfam" id="PF01035"/>
    </source>
</evidence>
<evidence type="ECO:0000313" key="11">
    <source>
        <dbReference type="EMBL" id="AGY59652.1"/>
    </source>
</evidence>
<comment type="similarity">
    <text evidence="2 9">Belongs to the MGMT family.</text>
</comment>
<dbReference type="HOGENOM" id="CLU_000445_52_2_3"/>
<dbReference type="Gene3D" id="3.30.160.70">
    <property type="entry name" value="Methylated DNA-protein cysteine methyltransferase domain"/>
    <property type="match status" value="1"/>
</dbReference>
<comment type="catalytic activity">
    <reaction evidence="8 9">
        <text>a 6-O-methyl-2'-deoxyguanosine in DNA + L-cysteinyl-[protein] = S-methyl-L-cysteinyl-[protein] + a 2'-deoxyguanosine in DNA</text>
        <dbReference type="Rhea" id="RHEA:24000"/>
        <dbReference type="Rhea" id="RHEA-COMP:10131"/>
        <dbReference type="Rhea" id="RHEA-COMP:10132"/>
        <dbReference type="Rhea" id="RHEA-COMP:11367"/>
        <dbReference type="Rhea" id="RHEA-COMP:11368"/>
        <dbReference type="ChEBI" id="CHEBI:29950"/>
        <dbReference type="ChEBI" id="CHEBI:82612"/>
        <dbReference type="ChEBI" id="CHEBI:85445"/>
        <dbReference type="ChEBI" id="CHEBI:85448"/>
        <dbReference type="EC" id="2.1.1.63"/>
    </reaction>
</comment>
<dbReference type="InterPro" id="IPR036217">
    <property type="entry name" value="MethylDNA_cys_MeTrfase_DNAb"/>
</dbReference>
<dbReference type="InterPro" id="IPR001497">
    <property type="entry name" value="MethylDNA_cys_MeTrfase_AS"/>
</dbReference>
<dbReference type="GO" id="GO:0005737">
    <property type="term" value="C:cytoplasm"/>
    <property type="evidence" value="ECO:0007669"/>
    <property type="project" value="UniProtKB-SubCell"/>
</dbReference>
<evidence type="ECO:0000256" key="4">
    <source>
        <dbReference type="ARBA" id="ARBA00022603"/>
    </source>
</evidence>
<accession>U5QKY2</accession>
<evidence type="ECO:0000256" key="5">
    <source>
        <dbReference type="ARBA" id="ARBA00022679"/>
    </source>
</evidence>
<keyword evidence="7 9" id="KW-0234">DNA repair</keyword>
<comment type="function">
    <text evidence="9">Involved in the cellular defense against the biological effects of O6-methylguanine (O6-MeG) and O4-methylthymine (O4-MeT) in DNA. Repairs the methylated nucleobase in DNA by stoichiometrically transferring the methyl group to a cysteine residue in the enzyme. This is a suicide reaction: the enzyme is irreversibly inactivated.</text>
</comment>
<keyword evidence="3 9" id="KW-0963">Cytoplasm</keyword>
<comment type="miscellaneous">
    <text evidence="9">This enzyme catalyzes only one turnover and therefore is not strictly catalytic. According to one definition, an enzyme is a biocatalyst that acts repeatedly and over many reaction cycles.</text>
</comment>
<gene>
    <name evidence="11" type="primary">ogt</name>
    <name evidence="11" type="ORF">GKIL_3406</name>
</gene>
<sequence length="177" mass="18994">MSYQAGIFETPLAPAVAVVDDRGALVQFFFAAQGSAEFPSLRGMAIRWNDEAIIPVVRQVGEYFENQRRHFDLPLAPMGSPFQKAVWAELTKIPFGTTMSYGELAARIGQPGGARAVGRANATNPIALVVPCHRVIGADGTLTGYAGGLPLKRALLEHEGVHRQNGQLELTGPLLPC</sequence>
<dbReference type="GO" id="GO:0006307">
    <property type="term" value="P:DNA alkylation repair"/>
    <property type="evidence" value="ECO:0007669"/>
    <property type="project" value="UniProtKB-UniRule"/>
</dbReference>
<dbReference type="OrthoDB" id="9802228at2"/>
<dbReference type="STRING" id="1183438.GKIL_3406"/>
<name>U5QKY2_GLOK1</name>
<evidence type="ECO:0000313" key="12">
    <source>
        <dbReference type="Proteomes" id="UP000017396"/>
    </source>
</evidence>
<protein>
    <recommendedName>
        <fullName evidence="9">Methylated-DNA--protein-cysteine methyltransferase</fullName>
        <ecNumber evidence="9">2.1.1.63</ecNumber>
    </recommendedName>
    <alternativeName>
        <fullName evidence="9">6-O-methylguanine-DNA methyltransferase</fullName>
        <shortName evidence="9">MGMT</shortName>
    </alternativeName>
    <alternativeName>
        <fullName evidence="9">O-6-methylguanine-DNA-alkyltransferase</fullName>
    </alternativeName>
</protein>
<comment type="catalytic activity">
    <reaction evidence="1 9">
        <text>a 4-O-methyl-thymidine in DNA + L-cysteinyl-[protein] = a thymidine in DNA + S-methyl-L-cysteinyl-[protein]</text>
        <dbReference type="Rhea" id="RHEA:53428"/>
        <dbReference type="Rhea" id="RHEA-COMP:10131"/>
        <dbReference type="Rhea" id="RHEA-COMP:10132"/>
        <dbReference type="Rhea" id="RHEA-COMP:13555"/>
        <dbReference type="Rhea" id="RHEA-COMP:13556"/>
        <dbReference type="ChEBI" id="CHEBI:29950"/>
        <dbReference type="ChEBI" id="CHEBI:82612"/>
        <dbReference type="ChEBI" id="CHEBI:137386"/>
        <dbReference type="ChEBI" id="CHEBI:137387"/>
        <dbReference type="EC" id="2.1.1.63"/>
    </reaction>
</comment>
<dbReference type="SUPFAM" id="SSF46767">
    <property type="entry name" value="Methylated DNA-protein cysteine methyltransferase, C-terminal domain"/>
    <property type="match status" value="1"/>
</dbReference>
<evidence type="ECO:0000256" key="6">
    <source>
        <dbReference type="ARBA" id="ARBA00022763"/>
    </source>
</evidence>
<dbReference type="InterPro" id="IPR023546">
    <property type="entry name" value="MGMT"/>
</dbReference>
<dbReference type="KEGG" id="glj:GKIL_3406"/>
<dbReference type="InterPro" id="IPR014048">
    <property type="entry name" value="MethylDNA_cys_MeTrfase_DNA-bd"/>
</dbReference>
<keyword evidence="5 9" id="KW-0808">Transferase</keyword>
<dbReference type="AlphaFoldDB" id="U5QKY2"/>
<dbReference type="NCBIfam" id="TIGR00589">
    <property type="entry name" value="ogt"/>
    <property type="match status" value="1"/>
</dbReference>
<feature type="active site" description="Nucleophile; methyl group acceptor" evidence="9">
    <location>
        <position position="132"/>
    </location>
</feature>
<comment type="subcellular location">
    <subcellularLocation>
        <location evidence="9">Cytoplasm</location>
    </subcellularLocation>
</comment>
<dbReference type="HAMAP" id="MF_00772">
    <property type="entry name" value="OGT"/>
    <property type="match status" value="1"/>
</dbReference>
<keyword evidence="6 9" id="KW-0227">DNA damage</keyword>
<organism evidence="11 12">
    <name type="scientific">Gloeobacter kilaueensis (strain ATCC BAA-2537 / CCAP 1431/1 / ULC 316 / JS1)</name>
    <dbReference type="NCBI Taxonomy" id="1183438"/>
    <lineage>
        <taxon>Bacteria</taxon>
        <taxon>Bacillati</taxon>
        <taxon>Cyanobacteriota</taxon>
        <taxon>Cyanophyceae</taxon>
        <taxon>Gloeobacterales</taxon>
        <taxon>Gloeobacteraceae</taxon>
        <taxon>Gloeobacter</taxon>
    </lineage>
</organism>
<reference evidence="11 12" key="1">
    <citation type="journal article" date="2013" name="PLoS ONE">
        <title>Cultivation and Complete Genome Sequencing of Gloeobacter kilaueensis sp. nov., from a Lava Cave in Kilauea Caldera, Hawai'i.</title>
        <authorList>
            <person name="Saw J.H."/>
            <person name="Schatz M."/>
            <person name="Brown M.V."/>
            <person name="Kunkel D.D."/>
            <person name="Foster J.S."/>
            <person name="Shick H."/>
            <person name="Christensen S."/>
            <person name="Hou S."/>
            <person name="Wan X."/>
            <person name="Donachie S.P."/>
        </authorList>
    </citation>
    <scope>NUCLEOTIDE SEQUENCE [LARGE SCALE GENOMIC DNA]</scope>
    <source>
        <strain evidence="12">JS</strain>
    </source>
</reference>
<dbReference type="GO" id="GO:0003908">
    <property type="term" value="F:methylated-DNA-[protein]-cysteine S-methyltransferase activity"/>
    <property type="evidence" value="ECO:0007669"/>
    <property type="project" value="UniProtKB-UniRule"/>
</dbReference>
<dbReference type="SUPFAM" id="SSF53155">
    <property type="entry name" value="Methylated DNA-protein cysteine methyltransferase domain"/>
    <property type="match status" value="1"/>
</dbReference>
<evidence type="ECO:0000256" key="1">
    <source>
        <dbReference type="ARBA" id="ARBA00001286"/>
    </source>
</evidence>
<feature type="domain" description="Methylated-DNA-[protein]-cysteine S-methyltransferase DNA binding" evidence="10">
    <location>
        <begin position="81"/>
        <end position="161"/>
    </location>
</feature>
<proteinExistence type="inferred from homology"/>
<evidence type="ECO:0000256" key="9">
    <source>
        <dbReference type="HAMAP-Rule" id="MF_00772"/>
    </source>
</evidence>
<dbReference type="eggNOG" id="COG0350">
    <property type="taxonomic scope" value="Bacteria"/>
</dbReference>
<evidence type="ECO:0000256" key="8">
    <source>
        <dbReference type="ARBA" id="ARBA00049348"/>
    </source>
</evidence>